<dbReference type="EMBL" id="AGBW02011011">
    <property type="protein sequence ID" value="OWR47396.1"/>
    <property type="molecule type" value="Genomic_DNA"/>
</dbReference>
<reference evidence="1 2" key="1">
    <citation type="journal article" date="2011" name="Cell">
        <title>The monarch butterfly genome yields insights into long-distance migration.</title>
        <authorList>
            <person name="Zhan S."/>
            <person name="Merlin C."/>
            <person name="Boore J.L."/>
            <person name="Reppert S.M."/>
        </authorList>
    </citation>
    <scope>NUCLEOTIDE SEQUENCE [LARGE SCALE GENOMIC DNA]</scope>
    <source>
        <strain evidence="1">F-2</strain>
    </source>
</reference>
<accession>A0A212F0W7</accession>
<proteinExistence type="predicted"/>
<dbReference type="AlphaFoldDB" id="A0A212F0W7"/>
<dbReference type="InParanoid" id="A0A212F0W7"/>
<evidence type="ECO:0000313" key="1">
    <source>
        <dbReference type="EMBL" id="OWR47396.1"/>
    </source>
</evidence>
<comment type="caution">
    <text evidence="1">The sequence shown here is derived from an EMBL/GenBank/DDBJ whole genome shotgun (WGS) entry which is preliminary data.</text>
</comment>
<dbReference type="Proteomes" id="UP000007151">
    <property type="component" value="Unassembled WGS sequence"/>
</dbReference>
<evidence type="ECO:0000313" key="2">
    <source>
        <dbReference type="Proteomes" id="UP000007151"/>
    </source>
</evidence>
<sequence length="23" mass="2768">MDSEALLTILTPKWPFLEEHIQR</sequence>
<gene>
    <name evidence="1" type="ORF">KGM_213034</name>
</gene>
<name>A0A212F0W7_DANPL</name>
<organism evidence="1 2">
    <name type="scientific">Danaus plexippus plexippus</name>
    <dbReference type="NCBI Taxonomy" id="278856"/>
    <lineage>
        <taxon>Eukaryota</taxon>
        <taxon>Metazoa</taxon>
        <taxon>Ecdysozoa</taxon>
        <taxon>Arthropoda</taxon>
        <taxon>Hexapoda</taxon>
        <taxon>Insecta</taxon>
        <taxon>Pterygota</taxon>
        <taxon>Neoptera</taxon>
        <taxon>Endopterygota</taxon>
        <taxon>Lepidoptera</taxon>
        <taxon>Glossata</taxon>
        <taxon>Ditrysia</taxon>
        <taxon>Papilionoidea</taxon>
        <taxon>Nymphalidae</taxon>
        <taxon>Danainae</taxon>
        <taxon>Danaini</taxon>
        <taxon>Danaina</taxon>
        <taxon>Danaus</taxon>
        <taxon>Danaus</taxon>
    </lineage>
</organism>
<dbReference type="KEGG" id="dpl:KGM_213034"/>
<keyword evidence="2" id="KW-1185">Reference proteome</keyword>
<protein>
    <submittedName>
        <fullName evidence="1">Uncharacterized protein</fullName>
    </submittedName>
</protein>